<keyword evidence="1 2" id="KW-0245">EGF-like domain</keyword>
<feature type="signal peptide" evidence="5">
    <location>
        <begin position="1"/>
        <end position="16"/>
    </location>
</feature>
<dbReference type="PROSITE" id="PS50026">
    <property type="entry name" value="EGF_3"/>
    <property type="match status" value="1"/>
</dbReference>
<keyword evidence="4" id="KW-0812">Transmembrane</keyword>
<dbReference type="AlphaFoldDB" id="A0AAW0BHA2"/>
<dbReference type="EMBL" id="JAWWNJ010000032">
    <property type="protein sequence ID" value="KAK7026165.1"/>
    <property type="molecule type" value="Genomic_DNA"/>
</dbReference>
<evidence type="ECO:0000256" key="2">
    <source>
        <dbReference type="PROSITE-ProRule" id="PRU00076"/>
    </source>
</evidence>
<dbReference type="PANTHER" id="PTHR15332">
    <property type="entry name" value="PROPROTEIN CONVERTASE SUBTILISIN_KEXIN TYPE 5-LIKE"/>
    <property type="match status" value="1"/>
</dbReference>
<reference evidence="7 8" key="1">
    <citation type="journal article" date="2024" name="J Genomics">
        <title>Draft genome sequencing and assembly of Favolaschia claudopus CIRM-BRFM 2984 isolated from oak limbs.</title>
        <authorList>
            <person name="Navarro D."/>
            <person name="Drula E."/>
            <person name="Chaduli D."/>
            <person name="Cazenave R."/>
            <person name="Ahrendt S."/>
            <person name="Wang J."/>
            <person name="Lipzen A."/>
            <person name="Daum C."/>
            <person name="Barry K."/>
            <person name="Grigoriev I.V."/>
            <person name="Favel A."/>
            <person name="Rosso M.N."/>
            <person name="Martin F."/>
        </authorList>
    </citation>
    <scope>NUCLEOTIDE SEQUENCE [LARGE SCALE GENOMIC DNA]</scope>
    <source>
        <strain evidence="7 8">CIRM-BRFM 2984</strain>
    </source>
</reference>
<dbReference type="CDD" id="cd00055">
    <property type="entry name" value="EGF_Lam"/>
    <property type="match status" value="1"/>
</dbReference>
<keyword evidence="4" id="KW-0472">Membrane</keyword>
<dbReference type="PANTHER" id="PTHR15332:SF175">
    <property type="entry name" value="PROPROTEIN CONVERTASE SUBTILISIN_KEXIN TYPE 5-LIKE"/>
    <property type="match status" value="1"/>
</dbReference>
<keyword evidence="5" id="KW-0732">Signal</keyword>
<dbReference type="InterPro" id="IPR002049">
    <property type="entry name" value="LE_dom"/>
</dbReference>
<dbReference type="InterPro" id="IPR006212">
    <property type="entry name" value="Furin_repeat"/>
</dbReference>
<protein>
    <submittedName>
        <fullName evidence="7">Extracellular matrix protein FRAS1</fullName>
    </submittedName>
</protein>
<dbReference type="CDD" id="cd00064">
    <property type="entry name" value="FU"/>
    <property type="match status" value="3"/>
</dbReference>
<feature type="disulfide bond" evidence="2">
    <location>
        <begin position="219"/>
        <end position="228"/>
    </location>
</feature>
<accession>A0AAW0BHA2</accession>
<dbReference type="InterPro" id="IPR009030">
    <property type="entry name" value="Growth_fac_rcpt_cys_sf"/>
</dbReference>
<feature type="transmembrane region" description="Helical" evidence="4">
    <location>
        <begin position="671"/>
        <end position="691"/>
    </location>
</feature>
<dbReference type="SMART" id="SM00261">
    <property type="entry name" value="FU"/>
    <property type="match status" value="7"/>
</dbReference>
<evidence type="ECO:0000256" key="5">
    <source>
        <dbReference type="SAM" id="SignalP"/>
    </source>
</evidence>
<dbReference type="Gene3D" id="2.10.220.10">
    <property type="entry name" value="Hormone Receptor, Insulin-like Growth Factor Receptor 1, Chain A, domain 2"/>
    <property type="match status" value="4"/>
</dbReference>
<evidence type="ECO:0000256" key="4">
    <source>
        <dbReference type="SAM" id="Phobius"/>
    </source>
</evidence>
<organism evidence="7 8">
    <name type="scientific">Favolaschia claudopus</name>
    <dbReference type="NCBI Taxonomy" id="2862362"/>
    <lineage>
        <taxon>Eukaryota</taxon>
        <taxon>Fungi</taxon>
        <taxon>Dikarya</taxon>
        <taxon>Basidiomycota</taxon>
        <taxon>Agaricomycotina</taxon>
        <taxon>Agaricomycetes</taxon>
        <taxon>Agaricomycetidae</taxon>
        <taxon>Agaricales</taxon>
        <taxon>Marasmiineae</taxon>
        <taxon>Mycenaceae</taxon>
        <taxon>Favolaschia</taxon>
    </lineage>
</organism>
<feature type="region of interest" description="Disordered" evidence="3">
    <location>
        <begin position="645"/>
        <end position="665"/>
    </location>
</feature>
<keyword evidence="2" id="KW-1015">Disulfide bond</keyword>
<evidence type="ECO:0000259" key="6">
    <source>
        <dbReference type="PROSITE" id="PS50026"/>
    </source>
</evidence>
<dbReference type="PROSITE" id="PS01248">
    <property type="entry name" value="EGF_LAM_1"/>
    <property type="match status" value="1"/>
</dbReference>
<dbReference type="SUPFAM" id="SSF57184">
    <property type="entry name" value="Growth factor receptor domain"/>
    <property type="match status" value="3"/>
</dbReference>
<evidence type="ECO:0000256" key="1">
    <source>
        <dbReference type="ARBA" id="ARBA00022536"/>
    </source>
</evidence>
<gene>
    <name evidence="7" type="ORF">R3P38DRAFT_2529030</name>
</gene>
<dbReference type="PROSITE" id="PS00022">
    <property type="entry name" value="EGF_1"/>
    <property type="match status" value="1"/>
</dbReference>
<dbReference type="Pfam" id="PF23106">
    <property type="entry name" value="EGF_Teneurin"/>
    <property type="match status" value="1"/>
</dbReference>
<name>A0AAW0BHA2_9AGAR</name>
<feature type="domain" description="EGF-like" evidence="6">
    <location>
        <begin position="197"/>
        <end position="229"/>
    </location>
</feature>
<comment type="caution">
    <text evidence="2">Lacks conserved residue(s) required for the propagation of feature annotation.</text>
</comment>
<proteinExistence type="predicted"/>
<feature type="chain" id="PRO_5043642670" evidence="5">
    <location>
        <begin position="17"/>
        <end position="937"/>
    </location>
</feature>
<keyword evidence="8" id="KW-1185">Reference proteome</keyword>
<keyword evidence="4" id="KW-1133">Transmembrane helix</keyword>
<dbReference type="Proteomes" id="UP001362999">
    <property type="component" value="Unassembled WGS sequence"/>
</dbReference>
<comment type="caution">
    <text evidence="7">The sequence shown here is derived from an EMBL/GenBank/DDBJ whole genome shotgun (WGS) entry which is preliminary data.</text>
</comment>
<evidence type="ECO:0000256" key="3">
    <source>
        <dbReference type="SAM" id="MobiDB-lite"/>
    </source>
</evidence>
<sequence length="937" mass="96461">MLSTLFVVLFALSARAGTSTRLPALLEANQPTAASNSSIVCVAGQCLQGSSNTSLGVSLSASDVTNSVLLLPGQYTATTNPQLVHDLLTSSHATLAPHPGFANASAPALPLNVEVAPGLAIYAQSLYSGQAAFSSLPSAPVSNSSTPLKAESLAMASSVWVALSFGSNGRAVLWDSVPDIAQLPQRNTGSISLLDMQSSTCSPPCASSGTCSASGTCTCAPGFNGTSCETCAAGFFGPTCKACPAGCASCDEGIGGSGRCLTPPVAPPLSACNCLNGECASDGSCACNPGWTLGANGTACAKCTDGFFATSTGDCKVCSLGCTSCADGSGNCLTCGTHFTQDQNDATKCTTVPTTAGGAPCPDGSFGDGTNCAACSASCNTCSGATSNDCTSCPKSHFLTNNGSCVAASSTGVCDGSKLIADNNKGKCDTCGAKCTSCEIASFNVASTVNQLKCTGCLKGTVLSNGQCIDSCPTGTFLSPKDNITCTACDSSCSTCSGSATSCLSCPNNQLALDGKCVSSCPSNTFSASGSCIACHPDCATCSGSSFTQCASCPSNRPVLSNGRCLPTCSKAQFFDTTSGTCQSCDASCSSCSGTGPSSCLACSSTSQVLRSGACVAANCNNSTSVVPGLGLCLSDLVVVTSPAENNGTITEPTKPTPSPPATSTSGARPLAWWEILLMTLGCAFIFLLYWRRRARKRRAQRTAAFAAQKRLDPKTNWRWRLLRFGEKLFGHRRSRRAQAAAPPPITTEDVESEAIQLMKMRNAEEARHHNEMEKLQLFGAYEYSRAGSTRSSHPPPSSSSLNGRGQDHLKHHNDVAEQVSRASMYSQATGEPRKAPEPRQPVNKNLLTTLARYPSSVSSSGRSYMYSSSPADARLVDVDLPAASNPSPSSTALSSLRVTASEFLRDLFTLTPLCTSILKHSTASVSRIYARRRRAM</sequence>
<feature type="disulfide bond" evidence="2">
    <location>
        <begin position="201"/>
        <end position="211"/>
    </location>
</feature>
<feature type="region of interest" description="Disordered" evidence="3">
    <location>
        <begin position="786"/>
        <end position="809"/>
    </location>
</feature>
<dbReference type="Gene3D" id="2.10.25.10">
    <property type="entry name" value="Laminin"/>
    <property type="match status" value="1"/>
</dbReference>
<dbReference type="InterPro" id="IPR000742">
    <property type="entry name" value="EGF"/>
</dbReference>
<dbReference type="SMART" id="SM00181">
    <property type="entry name" value="EGF"/>
    <property type="match status" value="5"/>
</dbReference>
<evidence type="ECO:0000313" key="8">
    <source>
        <dbReference type="Proteomes" id="UP001362999"/>
    </source>
</evidence>
<evidence type="ECO:0000313" key="7">
    <source>
        <dbReference type="EMBL" id="KAK7026165.1"/>
    </source>
</evidence>